<keyword evidence="6" id="KW-1185">Reference proteome</keyword>
<name>A0A098VMK0_9MICR</name>
<dbReference type="PANTHER" id="PTHR12919:SF20">
    <property type="entry name" value="SMALL RIBOSOMAL SUBUNIT PROTEIN BS16M"/>
    <property type="match status" value="1"/>
</dbReference>
<dbReference type="GO" id="GO:0032543">
    <property type="term" value="P:mitochondrial translation"/>
    <property type="evidence" value="ECO:0007669"/>
    <property type="project" value="TreeGrafter"/>
</dbReference>
<feature type="compositionally biased region" description="Basic and acidic residues" evidence="4">
    <location>
        <begin position="114"/>
        <end position="129"/>
    </location>
</feature>
<dbReference type="GO" id="GO:0015935">
    <property type="term" value="C:small ribosomal subunit"/>
    <property type="evidence" value="ECO:0007669"/>
    <property type="project" value="TreeGrafter"/>
</dbReference>
<dbReference type="SUPFAM" id="SSF54565">
    <property type="entry name" value="Ribosomal protein S16"/>
    <property type="match status" value="1"/>
</dbReference>
<keyword evidence="2" id="KW-0689">Ribosomal protein</keyword>
<comment type="similarity">
    <text evidence="1">Belongs to the bacterial ribosomal protein bS16 family.</text>
</comment>
<dbReference type="InterPro" id="IPR000307">
    <property type="entry name" value="Ribosomal_bS16"/>
</dbReference>
<dbReference type="GO" id="GO:0003735">
    <property type="term" value="F:structural constituent of ribosome"/>
    <property type="evidence" value="ECO:0007669"/>
    <property type="project" value="InterPro"/>
</dbReference>
<dbReference type="AlphaFoldDB" id="A0A098VMK0"/>
<dbReference type="RefSeq" id="XP_013236636.1">
    <property type="nucleotide sequence ID" value="XM_013381182.1"/>
</dbReference>
<dbReference type="HOGENOM" id="CLU_1806654_0_0_1"/>
<sequence>MVKPPIPPKGHLLKLRLSRGGTKNSPEFFINVAQSYRRRDSKFIENLGKYEPIPDSADMSKRIYLNFDRIKYWLGRGAQPTFRVAWLLGKANIIPSIPRGANAFNLSQAQETVEDSKEQEHPIAGKADLDVGVKNYETEQGKL</sequence>
<dbReference type="Pfam" id="PF00886">
    <property type="entry name" value="Ribosomal_S16"/>
    <property type="match status" value="1"/>
</dbReference>
<evidence type="ECO:0000313" key="6">
    <source>
        <dbReference type="Proteomes" id="UP000029725"/>
    </source>
</evidence>
<dbReference type="EMBL" id="JMKJ01000592">
    <property type="protein sequence ID" value="KGG50200.1"/>
    <property type="molecule type" value="Genomic_DNA"/>
</dbReference>
<evidence type="ECO:0000256" key="3">
    <source>
        <dbReference type="ARBA" id="ARBA00023274"/>
    </source>
</evidence>
<organism evidence="5 6">
    <name type="scientific">Mitosporidium daphniae</name>
    <dbReference type="NCBI Taxonomy" id="1485682"/>
    <lineage>
        <taxon>Eukaryota</taxon>
        <taxon>Fungi</taxon>
        <taxon>Fungi incertae sedis</taxon>
        <taxon>Microsporidia</taxon>
        <taxon>Mitosporidium</taxon>
    </lineage>
</organism>
<evidence type="ECO:0000313" key="5">
    <source>
        <dbReference type="EMBL" id="KGG50200.1"/>
    </source>
</evidence>
<dbReference type="OrthoDB" id="407221at2759"/>
<dbReference type="InterPro" id="IPR023803">
    <property type="entry name" value="Ribosomal_bS16_dom_sf"/>
</dbReference>
<protein>
    <recommendedName>
        <fullName evidence="7">Ribosomal protein S16</fullName>
    </recommendedName>
</protein>
<evidence type="ECO:0000256" key="4">
    <source>
        <dbReference type="SAM" id="MobiDB-lite"/>
    </source>
</evidence>
<evidence type="ECO:0008006" key="7">
    <source>
        <dbReference type="Google" id="ProtNLM"/>
    </source>
</evidence>
<dbReference type="Proteomes" id="UP000029725">
    <property type="component" value="Unassembled WGS sequence"/>
</dbReference>
<dbReference type="NCBIfam" id="TIGR00002">
    <property type="entry name" value="S16"/>
    <property type="match status" value="1"/>
</dbReference>
<evidence type="ECO:0000256" key="1">
    <source>
        <dbReference type="ARBA" id="ARBA00006668"/>
    </source>
</evidence>
<dbReference type="GeneID" id="25260910"/>
<accession>A0A098VMK0</accession>
<comment type="caution">
    <text evidence="5">The sequence shown here is derived from an EMBL/GenBank/DDBJ whole genome shotgun (WGS) entry which is preliminary data.</text>
</comment>
<gene>
    <name evidence="5" type="ORF">DI09_81p30</name>
</gene>
<dbReference type="GO" id="GO:0005739">
    <property type="term" value="C:mitochondrion"/>
    <property type="evidence" value="ECO:0007669"/>
    <property type="project" value="GOC"/>
</dbReference>
<reference evidence="5 6" key="1">
    <citation type="submission" date="2014-04" db="EMBL/GenBank/DDBJ databases">
        <title>A new species of microsporidia sheds light on the evolution of extreme parasitism.</title>
        <authorList>
            <person name="Haag K.L."/>
            <person name="James T.Y."/>
            <person name="Larsson R."/>
            <person name="Schaer T.M."/>
            <person name="Refardt D."/>
            <person name="Pombert J.-F."/>
            <person name="Ebert D."/>
        </authorList>
    </citation>
    <scope>NUCLEOTIDE SEQUENCE [LARGE SCALE GENOMIC DNA]</scope>
    <source>
        <strain evidence="5 6">UGP3</strain>
        <tissue evidence="5">Spores</tissue>
    </source>
</reference>
<dbReference type="HAMAP" id="MF_00385">
    <property type="entry name" value="Ribosomal_bS16"/>
    <property type="match status" value="1"/>
</dbReference>
<dbReference type="Gene3D" id="3.30.1320.10">
    <property type="match status" value="1"/>
</dbReference>
<feature type="region of interest" description="Disordered" evidence="4">
    <location>
        <begin position="108"/>
        <end position="129"/>
    </location>
</feature>
<proteinExistence type="inferred from homology"/>
<keyword evidence="3" id="KW-0687">Ribonucleoprotein</keyword>
<dbReference type="PANTHER" id="PTHR12919">
    <property type="entry name" value="30S RIBOSOMAL PROTEIN S16"/>
    <property type="match status" value="1"/>
</dbReference>
<evidence type="ECO:0000256" key="2">
    <source>
        <dbReference type="ARBA" id="ARBA00022980"/>
    </source>
</evidence>
<dbReference type="VEuPathDB" id="MicrosporidiaDB:DI09_81p30"/>